<reference evidence="2 3" key="1">
    <citation type="submission" date="2020-10" db="EMBL/GenBank/DDBJ databases">
        <title>Haloactinobacterium sp. RN3S43, a bacterium isolated from saline soil.</title>
        <authorList>
            <person name="Sun J.-Q."/>
        </authorList>
    </citation>
    <scope>NUCLEOTIDE SEQUENCE [LARGE SCALE GENOMIC DNA]</scope>
    <source>
        <strain evidence="2 3">RN3S43</strain>
    </source>
</reference>
<proteinExistence type="predicted"/>
<evidence type="ECO:0000313" key="3">
    <source>
        <dbReference type="Proteomes" id="UP000593758"/>
    </source>
</evidence>
<dbReference type="RefSeq" id="WP_193498978.1">
    <property type="nucleotide sequence ID" value="NZ_CP063169.1"/>
</dbReference>
<keyword evidence="2" id="KW-0489">Methyltransferase</keyword>
<dbReference type="Gene3D" id="3.40.50.150">
    <property type="entry name" value="Vaccinia Virus protein VP39"/>
    <property type="match status" value="1"/>
</dbReference>
<dbReference type="Proteomes" id="UP000593758">
    <property type="component" value="Chromosome"/>
</dbReference>
<name>A0A7M1SXP4_9MICO</name>
<dbReference type="AlphaFoldDB" id="A0A7M1SXP4"/>
<dbReference type="Pfam" id="PF08241">
    <property type="entry name" value="Methyltransf_11"/>
    <property type="match status" value="1"/>
</dbReference>
<dbReference type="EMBL" id="CP063169">
    <property type="protein sequence ID" value="QOR72338.1"/>
    <property type="molecule type" value="Genomic_DNA"/>
</dbReference>
<dbReference type="GO" id="GO:0032259">
    <property type="term" value="P:methylation"/>
    <property type="evidence" value="ECO:0007669"/>
    <property type="project" value="UniProtKB-KW"/>
</dbReference>
<protein>
    <submittedName>
        <fullName evidence="2">Class I SAM-dependent methyltransferase</fullName>
    </submittedName>
</protein>
<dbReference type="PANTHER" id="PTHR43591">
    <property type="entry name" value="METHYLTRANSFERASE"/>
    <property type="match status" value="1"/>
</dbReference>
<sequence>MNERAPEAREPIASAGYEPVDPVAAASANGDWWSDEAPGYLAEHGDFLGAADFRWCPEGLRESDAGLLGDLAALRAAEVLEIGAGAAQCSRWLRARHVHATASDVADGMARASAQLDTATGVQVPFVVADARDLPFPDQSFDVVFTAFGAIPFVPDAVRVHAEAARVLRPGGRWVCSVTHPVRWAFPDDPTDAGLTLVRSYFDRAPYVERDAQGKPLYAEFHRTLSDHIRDVIAAGFTLVDLVEPEWQPGNTHVWGGWGPERGALLPGTLIMVAERQ</sequence>
<dbReference type="PANTHER" id="PTHR43591:SF24">
    <property type="entry name" value="2-METHOXY-6-POLYPRENYL-1,4-BENZOQUINOL METHYLASE, MITOCHONDRIAL"/>
    <property type="match status" value="1"/>
</dbReference>
<keyword evidence="2" id="KW-0808">Transferase</keyword>
<dbReference type="KEGG" id="halt:IM660_08985"/>
<evidence type="ECO:0000259" key="1">
    <source>
        <dbReference type="Pfam" id="PF08241"/>
    </source>
</evidence>
<dbReference type="GO" id="GO:0008757">
    <property type="term" value="F:S-adenosylmethionine-dependent methyltransferase activity"/>
    <property type="evidence" value="ECO:0007669"/>
    <property type="project" value="InterPro"/>
</dbReference>
<accession>A0A7M1SXP4</accession>
<feature type="domain" description="Methyltransferase type 11" evidence="1">
    <location>
        <begin position="80"/>
        <end position="175"/>
    </location>
</feature>
<gene>
    <name evidence="2" type="ORF">IM660_08985</name>
</gene>
<dbReference type="InterPro" id="IPR029063">
    <property type="entry name" value="SAM-dependent_MTases_sf"/>
</dbReference>
<evidence type="ECO:0000313" key="2">
    <source>
        <dbReference type="EMBL" id="QOR72338.1"/>
    </source>
</evidence>
<dbReference type="SUPFAM" id="SSF53335">
    <property type="entry name" value="S-adenosyl-L-methionine-dependent methyltransferases"/>
    <property type="match status" value="1"/>
</dbReference>
<dbReference type="CDD" id="cd02440">
    <property type="entry name" value="AdoMet_MTases"/>
    <property type="match status" value="1"/>
</dbReference>
<dbReference type="InterPro" id="IPR013216">
    <property type="entry name" value="Methyltransf_11"/>
</dbReference>
<organism evidence="2 3">
    <name type="scientific">Ruania alkalisoli</name>
    <dbReference type="NCBI Taxonomy" id="2779775"/>
    <lineage>
        <taxon>Bacteria</taxon>
        <taxon>Bacillati</taxon>
        <taxon>Actinomycetota</taxon>
        <taxon>Actinomycetes</taxon>
        <taxon>Micrococcales</taxon>
        <taxon>Ruaniaceae</taxon>
        <taxon>Ruania</taxon>
    </lineage>
</organism>
<keyword evidence="3" id="KW-1185">Reference proteome</keyword>